<dbReference type="InterPro" id="IPR037523">
    <property type="entry name" value="VOC_core"/>
</dbReference>
<reference evidence="2 3" key="1">
    <citation type="journal article" date="2013" name="Int. J. Syst. Evol. Microbiol.">
        <title>Marinicauda pacifica gen. nov., sp. nov., a prosthecate alphaproteobacterium of the family Hyphomonadaceae isolated from deep seawater.</title>
        <authorList>
            <person name="Zhang X.Y."/>
            <person name="Li G.W."/>
            <person name="Wang C.S."/>
            <person name="Zhang Y.J."/>
            <person name="Xu X.W."/>
            <person name="Li H."/>
            <person name="Liu A."/>
            <person name="Liu C."/>
            <person name="Xie B.B."/>
            <person name="Qin Q.L."/>
            <person name="Xu Z."/>
            <person name="Chen X.L."/>
            <person name="Zhou B.C."/>
            <person name="Zhang Y.Z."/>
        </authorList>
    </citation>
    <scope>NUCLEOTIDE SEQUENCE [LARGE SCALE GENOMIC DNA]</scope>
    <source>
        <strain evidence="2 3">P-1 km-3</strain>
    </source>
</reference>
<dbReference type="PROSITE" id="PS51819">
    <property type="entry name" value="VOC"/>
    <property type="match status" value="1"/>
</dbReference>
<dbReference type="Proteomes" id="UP000305451">
    <property type="component" value="Unassembled WGS sequence"/>
</dbReference>
<protein>
    <submittedName>
        <fullName evidence="2">VOC family protein</fullName>
    </submittedName>
</protein>
<dbReference type="Gene3D" id="3.10.180.10">
    <property type="entry name" value="2,3-Dihydroxybiphenyl 1,2-Dioxygenase, domain 1"/>
    <property type="match status" value="1"/>
</dbReference>
<evidence type="ECO:0000259" key="1">
    <source>
        <dbReference type="PROSITE" id="PS51819"/>
    </source>
</evidence>
<dbReference type="InterPro" id="IPR052164">
    <property type="entry name" value="Anthracycline_SecMetBiosynth"/>
</dbReference>
<dbReference type="SUPFAM" id="SSF54593">
    <property type="entry name" value="Glyoxalase/Bleomycin resistance protein/Dihydroxybiphenyl dioxygenase"/>
    <property type="match status" value="1"/>
</dbReference>
<dbReference type="RefSeq" id="WP_135943053.1">
    <property type="nucleotide sequence ID" value="NZ_BMEI01000001.1"/>
</dbReference>
<evidence type="ECO:0000313" key="3">
    <source>
        <dbReference type="Proteomes" id="UP000305451"/>
    </source>
</evidence>
<accession>A0A4S2HDL6</accession>
<comment type="caution">
    <text evidence="2">The sequence shown here is derived from an EMBL/GenBank/DDBJ whole genome shotgun (WGS) entry which is preliminary data.</text>
</comment>
<feature type="domain" description="VOC" evidence="1">
    <location>
        <begin position="6"/>
        <end position="125"/>
    </location>
</feature>
<dbReference type="EMBL" id="SRXV01000001">
    <property type="protein sequence ID" value="TGY93858.1"/>
    <property type="molecule type" value="Genomic_DNA"/>
</dbReference>
<organism evidence="2 3">
    <name type="scientific">Marinicauda pacifica</name>
    <dbReference type="NCBI Taxonomy" id="1133559"/>
    <lineage>
        <taxon>Bacteria</taxon>
        <taxon>Pseudomonadati</taxon>
        <taxon>Pseudomonadota</taxon>
        <taxon>Alphaproteobacteria</taxon>
        <taxon>Maricaulales</taxon>
        <taxon>Maricaulaceae</taxon>
        <taxon>Marinicauda</taxon>
    </lineage>
</organism>
<dbReference type="PANTHER" id="PTHR33993">
    <property type="entry name" value="GLYOXALASE-RELATED"/>
    <property type="match status" value="1"/>
</dbReference>
<gene>
    <name evidence="2" type="ORF">E5162_00760</name>
</gene>
<keyword evidence="3" id="KW-1185">Reference proteome</keyword>
<dbReference type="PANTHER" id="PTHR33993:SF5">
    <property type="entry name" value="GLYOXALASE"/>
    <property type="match status" value="1"/>
</dbReference>
<sequence length="130" mass="14298">MAQVIGLGGVFFKVADPEATMDWYRNVLGVSVNEYGGADFLHANSAQGRTQSARTIFAPFKTETDYFQPSGAAFMINLMVDDLDGVLELVQAAGVPLEGDRQDYDYGRFAWVMDPNGIKVELWEPIEPAS</sequence>
<evidence type="ECO:0000313" key="2">
    <source>
        <dbReference type="EMBL" id="TGY93858.1"/>
    </source>
</evidence>
<dbReference type="Pfam" id="PF00903">
    <property type="entry name" value="Glyoxalase"/>
    <property type="match status" value="1"/>
</dbReference>
<dbReference type="InterPro" id="IPR029068">
    <property type="entry name" value="Glyas_Bleomycin-R_OHBP_Dase"/>
</dbReference>
<dbReference type="AlphaFoldDB" id="A0A4S2HDL6"/>
<name>A0A4S2HDL6_9PROT</name>
<dbReference type="InterPro" id="IPR004360">
    <property type="entry name" value="Glyas_Fos-R_dOase_dom"/>
</dbReference>
<proteinExistence type="predicted"/>
<dbReference type="OrthoDB" id="9799428at2"/>